<feature type="non-terminal residue" evidence="2">
    <location>
        <position position="63"/>
    </location>
</feature>
<keyword evidence="1" id="KW-0812">Transmembrane</keyword>
<dbReference type="EMBL" id="GEDG01039691">
    <property type="protein sequence ID" value="JAP07018.1"/>
    <property type="molecule type" value="Transcribed_RNA"/>
</dbReference>
<evidence type="ECO:0000256" key="1">
    <source>
        <dbReference type="SAM" id="Phobius"/>
    </source>
</evidence>
<evidence type="ECO:0000313" key="2">
    <source>
        <dbReference type="EMBL" id="JAP07018.1"/>
    </source>
</evidence>
<sequence>MHLNNVKGRPKCSFLCGLIDFFCHILMSFLSFSCTHHRFTLYLNFVPCLISSMNLHSLNMISN</sequence>
<dbReference type="AlphaFoldDB" id="A0A0V0GGM5"/>
<reference evidence="2" key="1">
    <citation type="submission" date="2015-12" db="EMBL/GenBank/DDBJ databases">
        <title>Gene expression during late stages of embryo sac development: a critical building block for successful pollen-pistil interactions.</title>
        <authorList>
            <person name="Liu Y."/>
            <person name="Joly V."/>
            <person name="Sabar M."/>
            <person name="Matton D.P."/>
        </authorList>
    </citation>
    <scope>NUCLEOTIDE SEQUENCE</scope>
</reference>
<keyword evidence="1" id="KW-1133">Transmembrane helix</keyword>
<proteinExistence type="predicted"/>
<dbReference type="PROSITE" id="PS51257">
    <property type="entry name" value="PROKAR_LIPOPROTEIN"/>
    <property type="match status" value="1"/>
</dbReference>
<keyword evidence="1" id="KW-0472">Membrane</keyword>
<name>A0A0V0GGM5_SOLCH</name>
<organism evidence="2">
    <name type="scientific">Solanum chacoense</name>
    <name type="common">Chaco potato</name>
    <dbReference type="NCBI Taxonomy" id="4108"/>
    <lineage>
        <taxon>Eukaryota</taxon>
        <taxon>Viridiplantae</taxon>
        <taxon>Streptophyta</taxon>
        <taxon>Embryophyta</taxon>
        <taxon>Tracheophyta</taxon>
        <taxon>Spermatophyta</taxon>
        <taxon>Magnoliopsida</taxon>
        <taxon>eudicotyledons</taxon>
        <taxon>Gunneridae</taxon>
        <taxon>Pentapetalae</taxon>
        <taxon>asterids</taxon>
        <taxon>lamiids</taxon>
        <taxon>Solanales</taxon>
        <taxon>Solanaceae</taxon>
        <taxon>Solanoideae</taxon>
        <taxon>Solaneae</taxon>
        <taxon>Solanum</taxon>
    </lineage>
</organism>
<accession>A0A0V0GGM5</accession>
<protein>
    <submittedName>
        <fullName evidence="2">Putative ovule protein</fullName>
    </submittedName>
</protein>
<feature type="transmembrane region" description="Helical" evidence="1">
    <location>
        <begin position="12"/>
        <end position="33"/>
    </location>
</feature>